<accession>A0A803MBR7</accession>
<evidence type="ECO:0000256" key="2">
    <source>
        <dbReference type="SAM" id="SignalP"/>
    </source>
</evidence>
<feature type="signal peptide" evidence="2">
    <location>
        <begin position="1"/>
        <end position="16"/>
    </location>
</feature>
<feature type="compositionally biased region" description="Pro residues" evidence="1">
    <location>
        <begin position="139"/>
        <end position="149"/>
    </location>
</feature>
<evidence type="ECO:0000313" key="3">
    <source>
        <dbReference type="EnsemblPlants" id="AUR62026534-RA:cds"/>
    </source>
</evidence>
<keyword evidence="4" id="KW-1185">Reference proteome</keyword>
<reference evidence="3" key="2">
    <citation type="submission" date="2021-03" db="UniProtKB">
        <authorList>
            <consortium name="EnsemblPlants"/>
        </authorList>
    </citation>
    <scope>IDENTIFICATION</scope>
</reference>
<feature type="chain" id="PRO_5030549257" evidence="2">
    <location>
        <begin position="17"/>
        <end position="149"/>
    </location>
</feature>
<feature type="region of interest" description="Disordered" evidence="1">
    <location>
        <begin position="127"/>
        <end position="149"/>
    </location>
</feature>
<evidence type="ECO:0000313" key="4">
    <source>
        <dbReference type="Proteomes" id="UP000596660"/>
    </source>
</evidence>
<proteinExistence type="predicted"/>
<name>A0A803MBR7_CHEQI</name>
<evidence type="ECO:0000256" key="1">
    <source>
        <dbReference type="SAM" id="MobiDB-lite"/>
    </source>
</evidence>
<dbReference type="Gramene" id="AUR62026534-RA">
    <property type="protein sequence ID" value="AUR62026534-RA:cds"/>
    <property type="gene ID" value="AUR62026534"/>
</dbReference>
<organism evidence="3 4">
    <name type="scientific">Chenopodium quinoa</name>
    <name type="common">Quinoa</name>
    <dbReference type="NCBI Taxonomy" id="63459"/>
    <lineage>
        <taxon>Eukaryota</taxon>
        <taxon>Viridiplantae</taxon>
        <taxon>Streptophyta</taxon>
        <taxon>Embryophyta</taxon>
        <taxon>Tracheophyta</taxon>
        <taxon>Spermatophyta</taxon>
        <taxon>Magnoliopsida</taxon>
        <taxon>eudicotyledons</taxon>
        <taxon>Gunneridae</taxon>
        <taxon>Pentapetalae</taxon>
        <taxon>Caryophyllales</taxon>
        <taxon>Chenopodiaceae</taxon>
        <taxon>Chenopodioideae</taxon>
        <taxon>Atripliceae</taxon>
        <taxon>Chenopodium</taxon>
    </lineage>
</organism>
<dbReference type="EnsemblPlants" id="AUR62026534-RA">
    <property type="protein sequence ID" value="AUR62026534-RA:cds"/>
    <property type="gene ID" value="AUR62026534"/>
</dbReference>
<keyword evidence="2" id="KW-0732">Signal</keyword>
<dbReference type="Proteomes" id="UP000596660">
    <property type="component" value="Unplaced"/>
</dbReference>
<sequence length="149" mass="17337">MLVFVNILRLSSLSLTRRTSFNDDDNDNDNKDHQAFLRNRASSIAPKPNESSKVKKSHRSQKPEQPSELNRSYVMLPEHDETATVDEKVSDYIRRFHQKAQDDLQNSIVEGKAANYIKKFHEKNKKDLNNDSMRHPHYVLPPPPPQVFK</sequence>
<feature type="region of interest" description="Disordered" evidence="1">
    <location>
        <begin position="38"/>
        <end position="74"/>
    </location>
</feature>
<dbReference type="AlphaFoldDB" id="A0A803MBR7"/>
<reference evidence="3" key="1">
    <citation type="journal article" date="2017" name="Nature">
        <title>The genome of Chenopodium quinoa.</title>
        <authorList>
            <person name="Jarvis D.E."/>
            <person name="Ho Y.S."/>
            <person name="Lightfoot D.J."/>
            <person name="Schmoeckel S.M."/>
            <person name="Li B."/>
            <person name="Borm T.J.A."/>
            <person name="Ohyanagi H."/>
            <person name="Mineta K."/>
            <person name="Michell C.T."/>
            <person name="Saber N."/>
            <person name="Kharbatia N.M."/>
            <person name="Rupper R.R."/>
            <person name="Sharp A.R."/>
            <person name="Dally N."/>
            <person name="Boughton B.A."/>
            <person name="Woo Y.H."/>
            <person name="Gao G."/>
            <person name="Schijlen E.G.W.M."/>
            <person name="Guo X."/>
            <person name="Momin A.A."/>
            <person name="Negrao S."/>
            <person name="Al-Babili S."/>
            <person name="Gehring C."/>
            <person name="Roessner U."/>
            <person name="Jung C."/>
            <person name="Murphy K."/>
            <person name="Arold S.T."/>
            <person name="Gojobori T."/>
            <person name="van der Linden C.G."/>
            <person name="van Loo E.N."/>
            <person name="Jellen E.N."/>
            <person name="Maughan P.J."/>
            <person name="Tester M."/>
        </authorList>
    </citation>
    <scope>NUCLEOTIDE SEQUENCE [LARGE SCALE GENOMIC DNA]</scope>
    <source>
        <strain evidence="3">cv. PI 614886</strain>
    </source>
</reference>
<protein>
    <submittedName>
        <fullName evidence="3">Uncharacterized protein</fullName>
    </submittedName>
</protein>